<proteinExistence type="predicted"/>
<reference evidence="5 7" key="2">
    <citation type="journal article" date="2016" name="Front. Microbiol.">
        <title>Genome and transcriptome sequences reveal the specific parasitism of the nematophagous Purpureocillium lilacinum 36-1.</title>
        <authorList>
            <person name="Xie J."/>
            <person name="Li S."/>
            <person name="Mo C."/>
            <person name="Xiao X."/>
            <person name="Peng D."/>
            <person name="Wang G."/>
            <person name="Xiao Y."/>
        </authorList>
    </citation>
    <scope>NUCLEOTIDE SEQUENCE [LARGE SCALE GENOMIC DNA]</scope>
    <source>
        <strain evidence="5 7">36-1</strain>
    </source>
</reference>
<sequence length="546" mass="58337">MPPAIIADSDDDSDGAQSPALTPGGPIDDGLLLPTRSSDRVSLATNSTDPAFFQGIYNEHKAAADQQALNFGADGGLEPADAAGQEAPPSRTGARDDPWDIPSSPEAKIAKKVKPLAAKRTTSVKVTRGLRKNLERLGYESVSDDNHDEPVQERRKRRKVGGTRRSQKDSNDVSLVELPLDGELQSVASQSNSTEVAGNGGMGPPTDIASTPLLVAPKQLSASQKLEYQSMEAPSSSPPMRAMELRNPAVGSSGTATNVNTQRSHMMSSYDAGLTVRTPEHEMIRATRRASPTPRQRRNSSPDVITSMPPPTQTPKPNATRVKQVGTSTAEAARESHSAGDDDEVWVASKVEEDEASDYAAPEKQAKPKRQRGRPKKGGEDKSDVTSTAAAQESAAKPKRKRGRPKKSETVAKDDQGSSVTHDTSHRQAATDEKLGHVAEGYHTAEGDVDKEPSLPTSTTKPPQKSPGKAEIPGGLEETPADPVEACVPESAGQQTPVREERKLQKNGDLQNRQSASKLDSAGKPVYRVGLSKRLRIAPLLKSLRK</sequence>
<feature type="region of interest" description="Disordered" evidence="1">
    <location>
        <begin position="225"/>
        <end position="528"/>
    </location>
</feature>
<dbReference type="OrthoDB" id="5404794at2759"/>
<keyword evidence="8" id="KW-1185">Reference proteome</keyword>
<evidence type="ECO:0000256" key="1">
    <source>
        <dbReference type="SAM" id="MobiDB-lite"/>
    </source>
</evidence>
<comment type="caution">
    <text evidence="4">The sequence shown here is derived from an EMBL/GenBank/DDBJ whole genome shotgun (WGS) entry which is preliminary data.</text>
</comment>
<feature type="compositionally biased region" description="Polar residues" evidence="1">
    <location>
        <begin position="225"/>
        <end position="235"/>
    </location>
</feature>
<gene>
    <name evidence="5" type="ORF">PCL_03156</name>
    <name evidence="2" type="ORF">Purlil1_597</name>
    <name evidence="3" type="ORF">VFPBJ_05879</name>
    <name evidence="4" type="ORF">VFPFJ_06767</name>
</gene>
<feature type="compositionally biased region" description="Polar residues" evidence="1">
    <location>
        <begin position="186"/>
        <end position="196"/>
    </location>
</feature>
<reference evidence="2 8" key="5">
    <citation type="journal article" date="2024" name="Microbiol. Resour. Announc.">
        <title>Genome annotations for the ascomycete fungi Trichoderma harzianum, Trichoderma aggressivum, and Purpureocillium lilacinum.</title>
        <authorList>
            <person name="Beijen E.P.W."/>
            <person name="Ohm R.A."/>
        </authorList>
    </citation>
    <scope>NUCLEOTIDE SEQUENCE [LARGE SCALE GENOMIC DNA]</scope>
    <source>
        <strain evidence="2 8">CBS 150709</strain>
    </source>
</reference>
<feature type="compositionally biased region" description="Basic residues" evidence="1">
    <location>
        <begin position="367"/>
        <end position="376"/>
    </location>
</feature>
<dbReference type="EMBL" id="LCWV01000019">
    <property type="protein sequence ID" value="PWI67388.1"/>
    <property type="molecule type" value="Genomic_DNA"/>
</dbReference>
<evidence type="ECO:0000313" key="5">
    <source>
        <dbReference type="EMBL" id="PWI67388.1"/>
    </source>
</evidence>
<accession>A0A179HEA2</accession>
<dbReference type="OMA" id="NRWDSSP"/>
<reference evidence="4 6" key="3">
    <citation type="submission" date="2016-02" db="EMBL/GenBank/DDBJ databases">
        <title>Biosynthesis of antibiotic leucinostatins and their inhibition on Phytophthora in bio-control Purpureocillium lilacinum.</title>
        <authorList>
            <person name="Wang G."/>
            <person name="Liu Z."/>
            <person name="Lin R."/>
            <person name="Li E."/>
            <person name="Mao Z."/>
            <person name="Ling J."/>
            <person name="Yin W."/>
            <person name="Xie B."/>
        </authorList>
    </citation>
    <scope>NUCLEOTIDE SEQUENCE [LARGE SCALE GENOMIC DNA]</scope>
    <source>
        <strain evidence="3">PLBJ-1</strain>
        <strain evidence="4">PLFJ-1</strain>
    </source>
</reference>
<reference evidence="5" key="1">
    <citation type="submission" date="2015-05" db="EMBL/GenBank/DDBJ databases">
        <authorList>
            <person name="Wang D.B."/>
            <person name="Wang M."/>
        </authorList>
    </citation>
    <scope>NUCLEOTIDE SEQUENCE</scope>
    <source>
        <strain evidence="5">36-1</strain>
    </source>
</reference>
<dbReference type="RefSeq" id="XP_018177021.1">
    <property type="nucleotide sequence ID" value="XM_018323842.1"/>
</dbReference>
<dbReference type="InterPro" id="IPR017956">
    <property type="entry name" value="AT_hook_DNA-bd_motif"/>
</dbReference>
<dbReference type="EMBL" id="JAWRVI010000002">
    <property type="protein sequence ID" value="KAK4094901.1"/>
    <property type="molecule type" value="Genomic_DNA"/>
</dbReference>
<dbReference type="EMBL" id="LSBH01000004">
    <property type="protein sequence ID" value="OAQ80294.1"/>
    <property type="molecule type" value="Genomic_DNA"/>
</dbReference>
<evidence type="ECO:0008006" key="9">
    <source>
        <dbReference type="Google" id="ProtNLM"/>
    </source>
</evidence>
<organism evidence="4 6">
    <name type="scientific">Purpureocillium lilacinum</name>
    <name type="common">Paecilomyces lilacinus</name>
    <dbReference type="NCBI Taxonomy" id="33203"/>
    <lineage>
        <taxon>Eukaryota</taxon>
        <taxon>Fungi</taxon>
        <taxon>Dikarya</taxon>
        <taxon>Ascomycota</taxon>
        <taxon>Pezizomycotina</taxon>
        <taxon>Sordariomycetes</taxon>
        <taxon>Hypocreomycetidae</taxon>
        <taxon>Hypocreales</taxon>
        <taxon>Ophiocordycipitaceae</taxon>
        <taxon>Purpureocillium</taxon>
    </lineage>
</organism>
<dbReference type="GeneID" id="28888891"/>
<evidence type="ECO:0000313" key="7">
    <source>
        <dbReference type="Proteomes" id="UP000245956"/>
    </source>
</evidence>
<dbReference type="GO" id="GO:0003677">
    <property type="term" value="F:DNA binding"/>
    <property type="evidence" value="ECO:0007669"/>
    <property type="project" value="InterPro"/>
</dbReference>
<dbReference type="AlphaFoldDB" id="A0A179HEA2"/>
<dbReference type="EMBL" id="LSBI01000006">
    <property type="protein sequence ID" value="OAQ88302.1"/>
    <property type="molecule type" value="Genomic_DNA"/>
</dbReference>
<protein>
    <recommendedName>
        <fullName evidence="9">AT hook, DNA-binding motif protein</fullName>
    </recommendedName>
</protein>
<evidence type="ECO:0000313" key="2">
    <source>
        <dbReference type="EMBL" id="KAK4094901.1"/>
    </source>
</evidence>
<evidence type="ECO:0000313" key="8">
    <source>
        <dbReference type="Proteomes" id="UP001287286"/>
    </source>
</evidence>
<reference evidence="2" key="4">
    <citation type="submission" date="2023-11" db="EMBL/GenBank/DDBJ databases">
        <authorList>
            <person name="Beijen E."/>
            <person name="Ohm R.A."/>
        </authorList>
    </citation>
    <scope>NUCLEOTIDE SEQUENCE</scope>
    <source>
        <strain evidence="2">CBS 150709</strain>
    </source>
</reference>
<evidence type="ECO:0000313" key="4">
    <source>
        <dbReference type="EMBL" id="OAQ88302.1"/>
    </source>
</evidence>
<feature type="region of interest" description="Disordered" evidence="1">
    <location>
        <begin position="1"/>
        <end position="35"/>
    </location>
</feature>
<feature type="region of interest" description="Disordered" evidence="1">
    <location>
        <begin position="67"/>
        <end position="211"/>
    </location>
</feature>
<dbReference type="PRINTS" id="PR00929">
    <property type="entry name" value="ATHOOK"/>
</dbReference>
<feature type="compositionally biased region" description="Basic and acidic residues" evidence="1">
    <location>
        <begin position="423"/>
        <end position="437"/>
    </location>
</feature>
<dbReference type="Proteomes" id="UP000078340">
    <property type="component" value="Unassembled WGS sequence"/>
</dbReference>
<evidence type="ECO:0000313" key="6">
    <source>
        <dbReference type="Proteomes" id="UP000078340"/>
    </source>
</evidence>
<feature type="compositionally biased region" description="Polar residues" evidence="1">
    <location>
        <begin position="250"/>
        <end position="267"/>
    </location>
</feature>
<evidence type="ECO:0000313" key="3">
    <source>
        <dbReference type="EMBL" id="OAQ80294.1"/>
    </source>
</evidence>
<feature type="compositionally biased region" description="Basic and acidic residues" evidence="1">
    <location>
        <begin position="406"/>
        <end position="416"/>
    </location>
</feature>
<feature type="compositionally biased region" description="Basic and acidic residues" evidence="1">
    <location>
        <begin position="443"/>
        <end position="453"/>
    </location>
</feature>
<feature type="compositionally biased region" description="Polar residues" evidence="1">
    <location>
        <begin position="508"/>
        <end position="518"/>
    </location>
</feature>
<dbReference type="KEGG" id="plj:28888891"/>
<name>A0A179HEA2_PURLI</name>
<dbReference type="SMART" id="SM00384">
    <property type="entry name" value="AT_hook"/>
    <property type="match status" value="2"/>
</dbReference>
<dbReference type="Proteomes" id="UP000078240">
    <property type="component" value="Unassembled WGS sequence"/>
</dbReference>
<dbReference type="Proteomes" id="UP000245956">
    <property type="component" value="Unassembled WGS sequence"/>
</dbReference>
<dbReference type="Proteomes" id="UP001287286">
    <property type="component" value="Unassembled WGS sequence"/>
</dbReference>
<feature type="compositionally biased region" description="Low complexity" evidence="1">
    <location>
        <begin position="454"/>
        <end position="467"/>
    </location>
</feature>
<feature type="compositionally biased region" description="Basic and acidic residues" evidence="1">
    <location>
        <begin position="132"/>
        <end position="153"/>
    </location>
</feature>